<evidence type="ECO:0000313" key="7">
    <source>
        <dbReference type="Proteomes" id="UP000231279"/>
    </source>
</evidence>
<evidence type="ECO:0000256" key="5">
    <source>
        <dbReference type="ARBA" id="ARBA00022825"/>
    </source>
</evidence>
<dbReference type="GO" id="GO:0008240">
    <property type="term" value="F:tripeptidyl-peptidase activity"/>
    <property type="evidence" value="ECO:0007669"/>
    <property type="project" value="UniProtKB-EC"/>
</dbReference>
<evidence type="ECO:0000256" key="2">
    <source>
        <dbReference type="ARBA" id="ARBA00022670"/>
    </source>
</evidence>
<dbReference type="STRING" id="429701.A0A2G9HYL0"/>
<keyword evidence="7" id="KW-1185">Reference proteome</keyword>
<sequence>MEPVPQSWKGTCQPGLLALGALHAAKRDIAVVANCGNSGPTPSTVTNVAPWIVSVGASRIDRVFSSPVLLGNGIKIQGQTLTPHTLIMMRPLVYAGDEEISGTSNNDTSGQCLSGALSPEQVRGKIVLCLSGYSANVEKGLEVKRAVGLGFILQNPIDGISISVDAHVLPGTAIFSNDSDFVLNYIRSNKNATARIVPVRTVVGSKPSPFMAGFSSTGPNAFDPNILKPDITAPGLNILAAWSGASVGGPSHVVDPTTYGKRKIKKMKSKSHFGKEEGIK</sequence>
<keyword evidence="3" id="KW-0732">Signal</keyword>
<evidence type="ECO:0000256" key="4">
    <source>
        <dbReference type="ARBA" id="ARBA00022801"/>
    </source>
</evidence>
<dbReference type="Gene3D" id="3.50.30.30">
    <property type="match status" value="1"/>
</dbReference>
<dbReference type="GO" id="GO:0006508">
    <property type="term" value="P:proteolysis"/>
    <property type="evidence" value="ECO:0007669"/>
    <property type="project" value="UniProtKB-KW"/>
</dbReference>
<keyword evidence="5" id="KW-0720">Serine protease</keyword>
<dbReference type="InterPro" id="IPR036852">
    <property type="entry name" value="Peptidase_S8/S53_dom_sf"/>
</dbReference>
<dbReference type="CDD" id="cd02120">
    <property type="entry name" value="PA_subtilisin_like"/>
    <property type="match status" value="1"/>
</dbReference>
<dbReference type="PANTHER" id="PTHR10795">
    <property type="entry name" value="PROPROTEIN CONVERTASE SUBTILISIN/KEXIN"/>
    <property type="match status" value="1"/>
</dbReference>
<evidence type="ECO:0000313" key="6">
    <source>
        <dbReference type="EMBL" id="PIN22588.1"/>
    </source>
</evidence>
<dbReference type="SUPFAM" id="SSF52743">
    <property type="entry name" value="Subtilisin-like"/>
    <property type="match status" value="1"/>
</dbReference>
<reference evidence="7" key="1">
    <citation type="journal article" date="2018" name="Gigascience">
        <title>Genome assembly of the Pink Ipe (Handroanthus impetiginosus, Bignoniaceae), a highly valued, ecologically keystone Neotropical timber forest tree.</title>
        <authorList>
            <person name="Silva-Junior O.B."/>
            <person name="Grattapaglia D."/>
            <person name="Novaes E."/>
            <person name="Collevatti R.G."/>
        </authorList>
    </citation>
    <scope>NUCLEOTIDE SEQUENCE [LARGE SCALE GENOMIC DNA]</scope>
    <source>
        <strain evidence="7">cv. UFG-1</strain>
    </source>
</reference>
<comment type="caution">
    <text evidence="6">The sequence shown here is derived from an EMBL/GenBank/DDBJ whole genome shotgun (WGS) entry which is preliminary data.</text>
</comment>
<dbReference type="AlphaFoldDB" id="A0A2G9HYL0"/>
<dbReference type="FunFam" id="3.50.30.30:FF:000005">
    <property type="entry name" value="subtilisin-like protease SBT1.5"/>
    <property type="match status" value="1"/>
</dbReference>
<dbReference type="GO" id="GO:0004252">
    <property type="term" value="F:serine-type endopeptidase activity"/>
    <property type="evidence" value="ECO:0007669"/>
    <property type="project" value="InterPro"/>
</dbReference>
<comment type="similarity">
    <text evidence="1">Belongs to the peptidase S8 family.</text>
</comment>
<dbReference type="InterPro" id="IPR045051">
    <property type="entry name" value="SBT"/>
</dbReference>
<gene>
    <name evidence="6" type="ORF">CDL12_04700</name>
</gene>
<dbReference type="Proteomes" id="UP000231279">
    <property type="component" value="Unassembled WGS sequence"/>
</dbReference>
<keyword evidence="2" id="KW-0645">Protease</keyword>
<proteinExistence type="inferred from homology"/>
<protein>
    <submittedName>
        <fullName evidence="6">Tripeptidyl-peptidase II</fullName>
        <ecNumber evidence="6">3.4.14.10</ecNumber>
    </submittedName>
</protein>
<name>A0A2G9HYL0_9LAMI</name>
<keyword evidence="4 6" id="KW-0378">Hydrolase</keyword>
<evidence type="ECO:0000256" key="1">
    <source>
        <dbReference type="ARBA" id="ARBA00011073"/>
    </source>
</evidence>
<accession>A0A2G9HYL0</accession>
<organism evidence="6 7">
    <name type="scientific">Handroanthus impetiginosus</name>
    <dbReference type="NCBI Taxonomy" id="429701"/>
    <lineage>
        <taxon>Eukaryota</taxon>
        <taxon>Viridiplantae</taxon>
        <taxon>Streptophyta</taxon>
        <taxon>Embryophyta</taxon>
        <taxon>Tracheophyta</taxon>
        <taxon>Spermatophyta</taxon>
        <taxon>Magnoliopsida</taxon>
        <taxon>eudicotyledons</taxon>
        <taxon>Gunneridae</taxon>
        <taxon>Pentapetalae</taxon>
        <taxon>asterids</taxon>
        <taxon>lamiids</taxon>
        <taxon>Lamiales</taxon>
        <taxon>Bignoniaceae</taxon>
        <taxon>Crescentiina</taxon>
        <taxon>Tabebuia alliance</taxon>
        <taxon>Handroanthus</taxon>
    </lineage>
</organism>
<dbReference type="OrthoDB" id="206201at2759"/>
<evidence type="ECO:0000256" key="3">
    <source>
        <dbReference type="ARBA" id="ARBA00022729"/>
    </source>
</evidence>
<dbReference type="EC" id="3.4.14.10" evidence="6"/>
<dbReference type="EMBL" id="NKXS01000731">
    <property type="protein sequence ID" value="PIN22588.1"/>
    <property type="molecule type" value="Genomic_DNA"/>
</dbReference>